<reference evidence="12" key="1">
    <citation type="submission" date="2021-08" db="EMBL/GenBank/DDBJ databases">
        <authorList>
            <person name="Nwanade C."/>
            <person name="Wang M."/>
            <person name="Masoudi A."/>
            <person name="Yu Z."/>
            <person name="Liu J."/>
        </authorList>
    </citation>
    <scope>NUCLEOTIDE SEQUENCE</scope>
    <source>
        <strain evidence="12">S122</strain>
    </source>
</reference>
<dbReference type="PROSITE" id="PS50885">
    <property type="entry name" value="HAMP"/>
    <property type="match status" value="1"/>
</dbReference>
<dbReference type="GO" id="GO:0007165">
    <property type="term" value="P:signal transduction"/>
    <property type="evidence" value="ECO:0007669"/>
    <property type="project" value="InterPro"/>
</dbReference>
<keyword evidence="6" id="KW-0547">Nucleotide-binding</keyword>
<dbReference type="EMBL" id="CP081070">
    <property type="protein sequence ID" value="UWQ53415.1"/>
    <property type="molecule type" value="Genomic_DNA"/>
</dbReference>
<proteinExistence type="predicted"/>
<dbReference type="Gene3D" id="3.30.450.20">
    <property type="entry name" value="PAS domain"/>
    <property type="match status" value="1"/>
</dbReference>
<evidence type="ECO:0000256" key="7">
    <source>
        <dbReference type="ARBA" id="ARBA00022777"/>
    </source>
</evidence>
<evidence type="ECO:0000259" key="11">
    <source>
        <dbReference type="PROSITE" id="PS50885"/>
    </source>
</evidence>
<organism evidence="12 13">
    <name type="scientific">Leisingera caerulea</name>
    <name type="common">Phaeobacter caeruleus</name>
    <dbReference type="NCBI Taxonomy" id="506591"/>
    <lineage>
        <taxon>Bacteria</taxon>
        <taxon>Pseudomonadati</taxon>
        <taxon>Pseudomonadota</taxon>
        <taxon>Alphaproteobacteria</taxon>
        <taxon>Rhodobacterales</taxon>
        <taxon>Roseobacteraceae</taxon>
        <taxon>Leisingera</taxon>
    </lineage>
</organism>
<keyword evidence="4" id="KW-0597">Phosphoprotein</keyword>
<evidence type="ECO:0000256" key="1">
    <source>
        <dbReference type="ARBA" id="ARBA00000085"/>
    </source>
</evidence>
<dbReference type="GO" id="GO:0016020">
    <property type="term" value="C:membrane"/>
    <property type="evidence" value="ECO:0007669"/>
    <property type="project" value="UniProtKB-SubCell"/>
</dbReference>
<dbReference type="Pfam" id="PF07568">
    <property type="entry name" value="HisKA_2"/>
    <property type="match status" value="1"/>
</dbReference>
<feature type="transmembrane region" description="Helical" evidence="10">
    <location>
        <begin position="264"/>
        <end position="287"/>
    </location>
</feature>
<dbReference type="InterPro" id="IPR003660">
    <property type="entry name" value="HAMP_dom"/>
</dbReference>
<keyword evidence="5" id="KW-0808">Transferase</keyword>
<protein>
    <recommendedName>
        <fullName evidence="3">histidine kinase</fullName>
        <ecNumber evidence="3">2.7.13.3</ecNumber>
    </recommendedName>
</protein>
<evidence type="ECO:0000256" key="3">
    <source>
        <dbReference type="ARBA" id="ARBA00012438"/>
    </source>
</evidence>
<evidence type="ECO:0000256" key="4">
    <source>
        <dbReference type="ARBA" id="ARBA00022553"/>
    </source>
</evidence>
<dbReference type="Gene3D" id="3.30.565.10">
    <property type="entry name" value="Histidine kinase-like ATPase, C-terminal domain"/>
    <property type="match status" value="1"/>
</dbReference>
<dbReference type="InterPro" id="IPR011495">
    <property type="entry name" value="Sig_transdc_His_kin_sub2_dim/P"/>
</dbReference>
<dbReference type="GO" id="GO:0004673">
    <property type="term" value="F:protein histidine kinase activity"/>
    <property type="evidence" value="ECO:0007669"/>
    <property type="project" value="UniProtKB-EC"/>
</dbReference>
<feature type="compositionally biased region" description="Basic and acidic residues" evidence="9">
    <location>
        <begin position="562"/>
        <end position="571"/>
    </location>
</feature>
<evidence type="ECO:0000256" key="5">
    <source>
        <dbReference type="ARBA" id="ARBA00022679"/>
    </source>
</evidence>
<keyword evidence="8" id="KW-0067">ATP-binding</keyword>
<dbReference type="GO" id="GO:0005524">
    <property type="term" value="F:ATP binding"/>
    <property type="evidence" value="ECO:0007669"/>
    <property type="project" value="UniProtKB-KW"/>
</dbReference>
<dbReference type="PANTHER" id="PTHR41523">
    <property type="entry name" value="TWO-COMPONENT SYSTEM SENSOR PROTEIN"/>
    <property type="match status" value="1"/>
</dbReference>
<dbReference type="EC" id="2.7.13.3" evidence="3"/>
<keyword evidence="10" id="KW-0472">Membrane</keyword>
<dbReference type="KEGG" id="lcae:K3721_15705"/>
<keyword evidence="10" id="KW-0812">Transmembrane</keyword>
<dbReference type="InterPro" id="IPR036890">
    <property type="entry name" value="HATPase_C_sf"/>
</dbReference>
<dbReference type="PANTHER" id="PTHR41523:SF8">
    <property type="entry name" value="ETHYLENE RESPONSE SENSOR PROTEIN"/>
    <property type="match status" value="1"/>
</dbReference>
<sequence length="571" mass="61688">MTLALLPLGLIALYQTNAVVDEATRLSHASLLHRTEQAAARERELLQRAGGATEGLAAAILPLADDSVGCARLLKAFTEGANPFTFAGFMSLDGSMECASDGKARDLSGKWFYLKARQTTRLSFALGRDLLGEDGSYLLATSPVLRDGILQGYVSIGVPHKVSAVQPGMEGSDTGIQYVTVDAQGEILSASVPEQQAPLALPMSLPRRDLVNRSGDTFFEASRSGRERFFAVSEILPGQVSVVGSWPVENAMSAARNPASLMTVAFPLLMWLAGISVAVFGLQRMVIRHLSALRKAMRRYALGERENASLDLAAPPREFAEAQQSFNRMVSILSEAERRRELDLEEKTILLREVHHRVKNNLQLVASIMNMQSRNAQTPEARRMLAQLQRRVRGLATIHRSLNTNPDITTVDSHDLIDALITEIGAMIPGAGQKLTISTDLAQVPLSQDQGVTLSMLVSEAMTNAVKNAGVPDGGKPEILVSLRETAVNWLELEITNTKGQPVIPPEEAGDGTGIGARLMMAFATQLEGEAATHETEDRYTYRLGFPVQAGAVPPEVPSPGKEQHAAETVT</sequence>
<gene>
    <name evidence="12" type="ORF">K3721_15705</name>
</gene>
<keyword evidence="10" id="KW-1133">Transmembrane helix</keyword>
<keyword evidence="7 12" id="KW-0418">Kinase</keyword>
<feature type="region of interest" description="Disordered" evidence="9">
    <location>
        <begin position="552"/>
        <end position="571"/>
    </location>
</feature>
<accession>A0A9Q9HJW6</accession>
<dbReference type="SUPFAM" id="SSF55874">
    <property type="entry name" value="ATPase domain of HSP90 chaperone/DNA topoisomerase II/histidine kinase"/>
    <property type="match status" value="1"/>
</dbReference>
<evidence type="ECO:0000256" key="9">
    <source>
        <dbReference type="SAM" id="MobiDB-lite"/>
    </source>
</evidence>
<comment type="catalytic activity">
    <reaction evidence="1">
        <text>ATP + protein L-histidine = ADP + protein N-phospho-L-histidine.</text>
        <dbReference type="EC" id="2.7.13.3"/>
    </reaction>
</comment>
<evidence type="ECO:0000256" key="6">
    <source>
        <dbReference type="ARBA" id="ARBA00022741"/>
    </source>
</evidence>
<dbReference type="AlphaFoldDB" id="A0A9Q9HJW6"/>
<evidence type="ECO:0000313" key="12">
    <source>
        <dbReference type="EMBL" id="UWQ53415.1"/>
    </source>
</evidence>
<comment type="subcellular location">
    <subcellularLocation>
        <location evidence="2">Membrane</location>
    </subcellularLocation>
</comment>
<evidence type="ECO:0000256" key="2">
    <source>
        <dbReference type="ARBA" id="ARBA00004370"/>
    </source>
</evidence>
<evidence type="ECO:0000256" key="8">
    <source>
        <dbReference type="ARBA" id="ARBA00022840"/>
    </source>
</evidence>
<name>A0A9Q9HJW6_LEICA</name>
<evidence type="ECO:0000256" key="10">
    <source>
        <dbReference type="SAM" id="Phobius"/>
    </source>
</evidence>
<evidence type="ECO:0000313" key="13">
    <source>
        <dbReference type="Proteomes" id="UP001058713"/>
    </source>
</evidence>
<dbReference type="Proteomes" id="UP001058713">
    <property type="component" value="Chromosome"/>
</dbReference>
<dbReference type="RefSeq" id="WP_259971050.1">
    <property type="nucleotide sequence ID" value="NZ_CP081070.1"/>
</dbReference>
<feature type="domain" description="HAMP" evidence="11">
    <location>
        <begin position="284"/>
        <end position="338"/>
    </location>
</feature>